<dbReference type="EMBL" id="GGEC01038362">
    <property type="protein sequence ID" value="MBX18846.1"/>
    <property type="molecule type" value="Transcribed_RNA"/>
</dbReference>
<dbReference type="AlphaFoldDB" id="A0A2P2LLL2"/>
<feature type="coiled-coil region" evidence="1">
    <location>
        <begin position="404"/>
        <end position="488"/>
    </location>
</feature>
<evidence type="ECO:0000256" key="2">
    <source>
        <dbReference type="SAM" id="MobiDB-lite"/>
    </source>
</evidence>
<feature type="region of interest" description="Disordered" evidence="2">
    <location>
        <begin position="100"/>
        <end position="140"/>
    </location>
</feature>
<feature type="region of interest" description="Disordered" evidence="2">
    <location>
        <begin position="568"/>
        <end position="595"/>
    </location>
</feature>
<feature type="coiled-coil region" evidence="1">
    <location>
        <begin position="316"/>
        <end position="367"/>
    </location>
</feature>
<feature type="compositionally biased region" description="Polar residues" evidence="2">
    <location>
        <begin position="100"/>
        <end position="111"/>
    </location>
</feature>
<keyword evidence="1" id="KW-0175">Coiled coil</keyword>
<evidence type="ECO:0000256" key="1">
    <source>
        <dbReference type="SAM" id="Coils"/>
    </source>
</evidence>
<proteinExistence type="predicted"/>
<protein>
    <submittedName>
        <fullName evidence="3">Uncharacterized protein MANES_01G209500</fullName>
    </submittedName>
</protein>
<dbReference type="EMBL" id="GGEC01038358">
    <property type="protein sequence ID" value="MBX18842.1"/>
    <property type="molecule type" value="Transcribed_RNA"/>
</dbReference>
<feature type="compositionally biased region" description="Polar residues" evidence="2">
    <location>
        <begin position="129"/>
        <end position="140"/>
    </location>
</feature>
<reference evidence="3" key="1">
    <citation type="submission" date="2018-02" db="EMBL/GenBank/DDBJ databases">
        <title>Rhizophora mucronata_Transcriptome.</title>
        <authorList>
            <person name="Meera S.P."/>
            <person name="Sreeshan A."/>
            <person name="Augustine A."/>
        </authorList>
    </citation>
    <scope>NUCLEOTIDE SEQUENCE</scope>
    <source>
        <tissue evidence="3">Leaf</tissue>
    </source>
</reference>
<dbReference type="PANTHER" id="PTHR48459:SF1">
    <property type="entry name" value="CUE DOMAIN-CONTAINING PROTEIN"/>
    <property type="match status" value="1"/>
</dbReference>
<evidence type="ECO:0000313" key="3">
    <source>
        <dbReference type="EMBL" id="MBX18842.1"/>
    </source>
</evidence>
<name>A0A2P2LLL2_RHIMU</name>
<sequence length="617" mass="67779">MGFKSVYRSLVDVFPQVDSRLLRAVAIEHSKDPHIAVEVVLSEVLPYLSKHSIVSEDHGSPSSVCGEAEDGGRINALMHHQTEKSIPVCEADMLSHQQVSLEKSVSAGETSTAKEDTNRTDPANEAPHSCSSCQSEEQNPPTVLFRDANIDANLIQQNEESDELILSSKPQCQEENVKSSLSEIPKVVLSVSVHEDDAAPSQIFANTETDGPASLGEAQDTNSEGRFVQISQVISESLIQENGVYTGCLTDDGVYMSFDGHMDDGYGRKSPRAESCLDATTLESENCVNKQNPAAEVGGLYVEVCNHSPSQDENPKSNEDIKIKQLEEIVEAAKNNKKTLFSAMESVMNMMSQVELREKAAEQAKEEAARGGLDILVKVDELKLMLAHAKEANDMHAGEVYGEKAILATEMKELQGRLHILSDERDKALKILDEMHQTLEARLAAAEELRQAAEKEKLEKEESAQIALAEQEAIMEKVVQESKMLRQEAEENSKLRDFLIDRGCVVDALQGEISVICQDVRLLKEKFDERVPLSKSISSSQTSCILASSGSSLRSMSSNVILVPQTGETSNSLKEVSPNSSVDGQSPRSRLVEETNVADRKDVMDDGWELFENEIDM</sequence>
<feature type="compositionally biased region" description="Polar residues" evidence="2">
    <location>
        <begin position="568"/>
        <end position="588"/>
    </location>
</feature>
<dbReference type="PANTHER" id="PTHR48459">
    <property type="entry name" value="CUE DOMAIN-CONTAINING PROTEIN"/>
    <property type="match status" value="1"/>
</dbReference>
<organism evidence="3">
    <name type="scientific">Rhizophora mucronata</name>
    <name type="common">Asiatic mangrove</name>
    <dbReference type="NCBI Taxonomy" id="61149"/>
    <lineage>
        <taxon>Eukaryota</taxon>
        <taxon>Viridiplantae</taxon>
        <taxon>Streptophyta</taxon>
        <taxon>Embryophyta</taxon>
        <taxon>Tracheophyta</taxon>
        <taxon>Spermatophyta</taxon>
        <taxon>Magnoliopsida</taxon>
        <taxon>eudicotyledons</taxon>
        <taxon>Gunneridae</taxon>
        <taxon>Pentapetalae</taxon>
        <taxon>rosids</taxon>
        <taxon>fabids</taxon>
        <taxon>Malpighiales</taxon>
        <taxon>Rhizophoraceae</taxon>
        <taxon>Rhizophora</taxon>
    </lineage>
</organism>
<accession>A0A2P2LLL2</accession>